<dbReference type="AlphaFoldDB" id="A0A3N4Z652"/>
<reference evidence="2 3" key="1">
    <citation type="submission" date="2018-11" db="EMBL/GenBank/DDBJ databases">
        <title>Sequencing the genomes of 1000 actinobacteria strains.</title>
        <authorList>
            <person name="Klenk H.-P."/>
        </authorList>
    </citation>
    <scope>NUCLEOTIDE SEQUENCE [LARGE SCALE GENOMIC DNA]</scope>
    <source>
        <strain evidence="2 3">DSM 15700</strain>
    </source>
</reference>
<dbReference type="EMBL" id="RKQZ01000001">
    <property type="protein sequence ID" value="RPF21318.1"/>
    <property type="molecule type" value="Genomic_DNA"/>
</dbReference>
<accession>A0A3N4Z652</accession>
<gene>
    <name evidence="2" type="ORF">EDD34_1945</name>
</gene>
<feature type="domain" description="RES" evidence="1">
    <location>
        <begin position="221"/>
        <end position="380"/>
    </location>
</feature>
<name>A0A3N4Z652_9MICO</name>
<comment type="caution">
    <text evidence="2">The sequence shown here is derived from an EMBL/GenBank/DDBJ whole genome shotgun (WGS) entry which is preliminary data.</text>
</comment>
<evidence type="ECO:0000259" key="1">
    <source>
        <dbReference type="SMART" id="SM00953"/>
    </source>
</evidence>
<dbReference type="SMART" id="SM00953">
    <property type="entry name" value="RES"/>
    <property type="match status" value="1"/>
</dbReference>
<protein>
    <submittedName>
        <fullName evidence="2">RES domain-containing protein</fullName>
    </submittedName>
</protein>
<evidence type="ECO:0000313" key="3">
    <source>
        <dbReference type="Proteomes" id="UP000280501"/>
    </source>
</evidence>
<evidence type="ECO:0000313" key="2">
    <source>
        <dbReference type="EMBL" id="RPF21318.1"/>
    </source>
</evidence>
<organism evidence="2 3">
    <name type="scientific">Myceligenerans xiligouense</name>
    <dbReference type="NCBI Taxonomy" id="253184"/>
    <lineage>
        <taxon>Bacteria</taxon>
        <taxon>Bacillati</taxon>
        <taxon>Actinomycetota</taxon>
        <taxon>Actinomycetes</taxon>
        <taxon>Micrococcales</taxon>
        <taxon>Promicromonosporaceae</taxon>
        <taxon>Myceligenerans</taxon>
    </lineage>
</organism>
<dbReference type="Pfam" id="PF08808">
    <property type="entry name" value="RES"/>
    <property type="match status" value="1"/>
</dbReference>
<dbReference type="Proteomes" id="UP000280501">
    <property type="component" value="Unassembled WGS sequence"/>
</dbReference>
<dbReference type="InterPro" id="IPR014914">
    <property type="entry name" value="RES_dom"/>
</dbReference>
<keyword evidence="3" id="KW-1185">Reference proteome</keyword>
<sequence>MGFFSEESITRSERGEVLCTEHFLDVRLAERIEEQESGTCFSCGRDDDEQRVPMWKLLEECRRIIEHHFESPPARGTVTFDTRMVVNHAFHRYVFDGSSEFRILKWLTEKLGNYRWCDRGDRIDQLSPLAGWNTFRDVVEHTSRAAFLHQNSRPLPNGHVASDFVDRFLDIIRRNTLIADLPADREVFRGRLVSESEADALIDTSAFGNEIPDWLREKYLSASKLGAAPAGMAGVSRYSPAGVSMFYASPRPSTAMAEIAAHDYTRDYAIMGKFLTVRKLSLLDLTNLESKLPSVADTDRSLARQEVLFLLDFVQDITQPIKPDGREHIGYAATQLIAELIRFAKSPQVDGIALPSAQDNGATTWVFFKGSEAASDITPSGEYEDEVAFKLDPSNDWHLRRVHRRLPSDEVFSPLQSWSTLDE</sequence>
<proteinExistence type="predicted"/>